<gene>
    <name evidence="1" type="ORF">H9862_07255</name>
</gene>
<feature type="non-terminal residue" evidence="1">
    <location>
        <position position="1"/>
    </location>
</feature>
<proteinExistence type="predicted"/>
<evidence type="ECO:0000313" key="1">
    <source>
        <dbReference type="EMBL" id="HIX20381.1"/>
    </source>
</evidence>
<comment type="caution">
    <text evidence="1">The sequence shown here is derived from an EMBL/GenBank/DDBJ whole genome shotgun (WGS) entry which is preliminary data.</text>
</comment>
<dbReference type="Proteomes" id="UP000823964">
    <property type="component" value="Unassembled WGS sequence"/>
</dbReference>
<reference evidence="1" key="2">
    <citation type="submission" date="2021-04" db="EMBL/GenBank/DDBJ databases">
        <authorList>
            <person name="Gilroy R."/>
        </authorList>
    </citation>
    <scope>NUCLEOTIDE SEQUENCE</scope>
    <source>
        <strain evidence="1">14975</strain>
    </source>
</reference>
<name>A0A9D1VC25_9BACT</name>
<reference evidence="1" key="1">
    <citation type="journal article" date="2021" name="PeerJ">
        <title>Extensive microbial diversity within the chicken gut microbiome revealed by metagenomics and culture.</title>
        <authorList>
            <person name="Gilroy R."/>
            <person name="Ravi A."/>
            <person name="Getino M."/>
            <person name="Pursley I."/>
            <person name="Horton D.L."/>
            <person name="Alikhan N.F."/>
            <person name="Baker D."/>
            <person name="Gharbi K."/>
            <person name="Hall N."/>
            <person name="Watson M."/>
            <person name="Adriaenssens E.M."/>
            <person name="Foster-Nyarko E."/>
            <person name="Jarju S."/>
            <person name="Secka A."/>
            <person name="Antonio M."/>
            <person name="Oren A."/>
            <person name="Chaudhuri R.R."/>
            <person name="La Ragione R."/>
            <person name="Hildebrand F."/>
            <person name="Pallen M.J."/>
        </authorList>
    </citation>
    <scope>NUCLEOTIDE SEQUENCE</scope>
    <source>
        <strain evidence="1">14975</strain>
    </source>
</reference>
<sequence>VSEAEWADIQKKLARVEQRAEYVRITKKEVRSRGEVETYTYPLSPDTKRALLEEWRSAGPWSERYSDRIIINPAVFYLLEFLDEHQEIVAAMPMNSWNAGWYQPKGQSDYIHVSDKIFSVFPEAE</sequence>
<dbReference type="AlphaFoldDB" id="A0A9D1VC25"/>
<evidence type="ECO:0000313" key="2">
    <source>
        <dbReference type="Proteomes" id="UP000823964"/>
    </source>
</evidence>
<protein>
    <submittedName>
        <fullName evidence="1">Uncharacterized protein</fullName>
    </submittedName>
</protein>
<organism evidence="1 2">
    <name type="scientific">Candidatus Akkermansia intestinigallinarum</name>
    <dbReference type="NCBI Taxonomy" id="2838431"/>
    <lineage>
        <taxon>Bacteria</taxon>
        <taxon>Pseudomonadati</taxon>
        <taxon>Verrucomicrobiota</taxon>
        <taxon>Verrucomicrobiia</taxon>
        <taxon>Verrucomicrobiales</taxon>
        <taxon>Akkermansiaceae</taxon>
        <taxon>Akkermansia</taxon>
    </lineage>
</organism>
<dbReference type="EMBL" id="DXFQ01000133">
    <property type="protein sequence ID" value="HIX20381.1"/>
    <property type="molecule type" value="Genomic_DNA"/>
</dbReference>
<accession>A0A9D1VC25</accession>